<feature type="domain" description="C-type lysozyme inhibitor" evidence="6">
    <location>
        <begin position="43"/>
        <end position="113"/>
    </location>
</feature>
<keyword evidence="2" id="KW-0472">Membrane</keyword>
<evidence type="ECO:0000313" key="8">
    <source>
        <dbReference type="Proteomes" id="UP000320858"/>
    </source>
</evidence>
<evidence type="ECO:0000256" key="1">
    <source>
        <dbReference type="ARBA" id="ARBA00022729"/>
    </source>
</evidence>
<sequence length="120" mass="12848">MGNKIAPRKNMKKSSIILLSIFSFIAFPNLTAAAGTTVDSVSYSCANNEVLRVVYVNGADGKSFAILQQMEEMITMAETISASGAVYNAMDPNYSYTLRTKGSNASLEDSRGTILDGCSE</sequence>
<dbReference type="SUPFAM" id="SSF141488">
    <property type="entry name" value="YdhA-like"/>
    <property type="match status" value="1"/>
</dbReference>
<dbReference type="InterPro" id="IPR036328">
    <property type="entry name" value="MliC_sf"/>
</dbReference>
<feature type="chain" id="PRO_5041736196" evidence="5">
    <location>
        <begin position="33"/>
        <end position="120"/>
    </location>
</feature>
<dbReference type="EMBL" id="SGOB01000001">
    <property type="protein sequence ID" value="TRA91538.1"/>
    <property type="molecule type" value="Genomic_DNA"/>
</dbReference>
<keyword evidence="3" id="KW-0564">Palmitate</keyword>
<dbReference type="InterPro" id="IPR018660">
    <property type="entry name" value="MliC"/>
</dbReference>
<evidence type="ECO:0000256" key="5">
    <source>
        <dbReference type="SAM" id="SignalP"/>
    </source>
</evidence>
<reference evidence="7 8" key="1">
    <citation type="journal article" date="2019" name="Appl. Microbiol. Biotechnol.">
        <title>Differential efficiency of wild type rhizogenic strains for rol gene transformation of plants.</title>
        <authorList>
            <person name="Desmet S."/>
            <person name="De Keyser E."/>
            <person name="Van Vaerenbergh J."/>
            <person name="Baeyen S."/>
            <person name="Van Huylenbroeck J."/>
            <person name="Geelen D."/>
            <person name="Dhooghe E."/>
        </authorList>
    </citation>
    <scope>NUCLEOTIDE SEQUENCE [LARGE SCALE GENOMIC DNA]</scope>
    <source>
        <strain evidence="7 8">B 4.1</strain>
    </source>
</reference>
<dbReference type="Proteomes" id="UP000320858">
    <property type="component" value="Unassembled WGS sequence"/>
</dbReference>
<name>A0AA94VGY1_RHIRH</name>
<evidence type="ECO:0000256" key="4">
    <source>
        <dbReference type="ARBA" id="ARBA00023288"/>
    </source>
</evidence>
<organism evidence="7 8">
    <name type="scientific">Rhizobium rhizogenes</name>
    <name type="common">Agrobacterium rhizogenes</name>
    <dbReference type="NCBI Taxonomy" id="359"/>
    <lineage>
        <taxon>Bacteria</taxon>
        <taxon>Pseudomonadati</taxon>
        <taxon>Pseudomonadota</taxon>
        <taxon>Alphaproteobacteria</taxon>
        <taxon>Hyphomicrobiales</taxon>
        <taxon>Rhizobiaceae</taxon>
        <taxon>Rhizobium/Agrobacterium group</taxon>
        <taxon>Rhizobium</taxon>
    </lineage>
</organism>
<dbReference type="Gene3D" id="2.40.128.200">
    <property type="match status" value="1"/>
</dbReference>
<evidence type="ECO:0000259" key="6">
    <source>
        <dbReference type="Pfam" id="PF09864"/>
    </source>
</evidence>
<feature type="signal peptide" evidence="5">
    <location>
        <begin position="1"/>
        <end position="32"/>
    </location>
</feature>
<accession>A0AA94VGY1</accession>
<evidence type="ECO:0000256" key="3">
    <source>
        <dbReference type="ARBA" id="ARBA00023139"/>
    </source>
</evidence>
<gene>
    <name evidence="7" type="ORF">EXN24_08730</name>
</gene>
<keyword evidence="1 5" id="KW-0732">Signal</keyword>
<keyword evidence="4" id="KW-0449">Lipoprotein</keyword>
<protein>
    <submittedName>
        <fullName evidence="7">Lysozyme</fullName>
    </submittedName>
</protein>
<dbReference type="AlphaFoldDB" id="A0AA94VGY1"/>
<comment type="caution">
    <text evidence="7">The sequence shown here is derived from an EMBL/GenBank/DDBJ whole genome shotgun (WGS) entry which is preliminary data.</text>
</comment>
<proteinExistence type="predicted"/>
<evidence type="ECO:0000313" key="7">
    <source>
        <dbReference type="EMBL" id="TRA91538.1"/>
    </source>
</evidence>
<evidence type="ECO:0000256" key="2">
    <source>
        <dbReference type="ARBA" id="ARBA00023136"/>
    </source>
</evidence>
<dbReference type="Pfam" id="PF09864">
    <property type="entry name" value="MliC"/>
    <property type="match status" value="1"/>
</dbReference>